<dbReference type="EMBL" id="PGCK01000008">
    <property type="protein sequence ID" value="MCD1295378.1"/>
    <property type="molecule type" value="Genomic_DNA"/>
</dbReference>
<dbReference type="Proteomes" id="UP001320159">
    <property type="component" value="Unassembled WGS sequence"/>
</dbReference>
<dbReference type="InterPro" id="IPR029052">
    <property type="entry name" value="Metallo-depent_PP-like"/>
</dbReference>
<dbReference type="RefSeq" id="WP_230742230.1">
    <property type="nucleotide sequence ID" value="NZ_PGCK01000008.1"/>
</dbReference>
<dbReference type="GO" id="GO:0016787">
    <property type="term" value="F:hydrolase activity"/>
    <property type="evidence" value="ECO:0007669"/>
    <property type="project" value="InterPro"/>
</dbReference>
<accession>A0AAP2W6I7</accession>
<name>A0AAP2W6I7_9EURY</name>
<reference evidence="2 3" key="1">
    <citation type="submission" date="2017-11" db="EMBL/GenBank/DDBJ databases">
        <title>Isolation and Characterization of Family Methanocellaceae Species from Potential Methane Hydrate Area Offshore Southwestern Taiwan.</title>
        <authorList>
            <person name="Zhang W.-L."/>
            <person name="Chen W.-C."/>
            <person name="Lai M.-C."/>
            <person name="Chen S.-C."/>
        </authorList>
    </citation>
    <scope>NUCLEOTIDE SEQUENCE [LARGE SCALE GENOMIC DNA]</scope>
    <source>
        <strain evidence="2 3">CWC-04</strain>
    </source>
</reference>
<dbReference type="Pfam" id="PF00149">
    <property type="entry name" value="Metallophos"/>
    <property type="match status" value="1"/>
</dbReference>
<dbReference type="Gene3D" id="3.60.21.10">
    <property type="match status" value="1"/>
</dbReference>
<dbReference type="PANTHER" id="PTHR37523:SF1">
    <property type="entry name" value="CALCINEURIN-LIKE PHOSPHOESTERASE DOMAIN-CONTAINING PROTEIN"/>
    <property type="match status" value="1"/>
</dbReference>
<dbReference type="SUPFAM" id="SSF56300">
    <property type="entry name" value="Metallo-dependent phosphatases"/>
    <property type="match status" value="1"/>
</dbReference>
<evidence type="ECO:0000259" key="1">
    <source>
        <dbReference type="Pfam" id="PF00149"/>
    </source>
</evidence>
<protein>
    <submittedName>
        <fullName evidence="2">Metallophosphoesterase</fullName>
    </submittedName>
</protein>
<evidence type="ECO:0000313" key="3">
    <source>
        <dbReference type="Proteomes" id="UP001320159"/>
    </source>
</evidence>
<sequence>MKILAIADLHGKFFRLDGILKVCDPVDVIVVAGDLTHGGPPVNAVRTLSILKTFCKRVLFVPGNWDPPEVREEIRKHAIDLEERPTVIGNTLFLGLGSSNITGNNTPCEMTEEEIENRLKDVLNMPQMPRTVLVSHAPPYDTTDMTPAGNKGSPALRKALDRVDIIICGHIHSGRGKVKDGAWVINPGYAHDGQAAIIDLESMDIIWIDSAI</sequence>
<gene>
    <name evidence="2" type="ORF">CUJ83_10245</name>
</gene>
<evidence type="ECO:0000313" key="2">
    <source>
        <dbReference type="EMBL" id="MCD1295378.1"/>
    </source>
</evidence>
<comment type="caution">
    <text evidence="2">The sequence shown here is derived from an EMBL/GenBank/DDBJ whole genome shotgun (WGS) entry which is preliminary data.</text>
</comment>
<keyword evidence="3" id="KW-1185">Reference proteome</keyword>
<dbReference type="InterPro" id="IPR004843">
    <property type="entry name" value="Calcineurin-like_PHP"/>
</dbReference>
<feature type="domain" description="Calcineurin-like phosphoesterase" evidence="1">
    <location>
        <begin position="1"/>
        <end position="173"/>
    </location>
</feature>
<proteinExistence type="predicted"/>
<dbReference type="PANTHER" id="PTHR37523">
    <property type="entry name" value="METALLOPHOSPHOESTERASE"/>
    <property type="match status" value="1"/>
</dbReference>
<dbReference type="AlphaFoldDB" id="A0AAP2W6I7"/>
<organism evidence="2 3">
    <name type="scientific">Methanooceanicella nereidis</name>
    <dbReference type="NCBI Taxonomy" id="2052831"/>
    <lineage>
        <taxon>Archaea</taxon>
        <taxon>Methanobacteriati</taxon>
        <taxon>Methanobacteriota</taxon>
        <taxon>Stenosarchaea group</taxon>
        <taxon>Methanomicrobia</taxon>
        <taxon>Methanocellales</taxon>
        <taxon>Methanocellaceae</taxon>
        <taxon>Methanooceanicella</taxon>
    </lineage>
</organism>